<keyword evidence="6" id="KW-0479">Metal-binding</keyword>
<dbReference type="GO" id="GO:0051996">
    <property type="term" value="F:squalene synthase [NAD(P)H] activity"/>
    <property type="evidence" value="ECO:0007669"/>
    <property type="project" value="InterPro"/>
</dbReference>
<proteinExistence type="inferred from homology"/>
<dbReference type="CDD" id="cd00685">
    <property type="entry name" value="Trans_IPPS_HT"/>
    <property type="match status" value="1"/>
</dbReference>
<evidence type="ECO:0000256" key="5">
    <source>
        <dbReference type="ARBA" id="ARBA00022679"/>
    </source>
</evidence>
<dbReference type="Proteomes" id="UP001177140">
    <property type="component" value="Unassembled WGS sequence"/>
</dbReference>
<keyword evidence="9" id="KW-0414">Isoprene biosynthesis</keyword>
<keyword evidence="7" id="KW-0460">Magnesium</keyword>
<dbReference type="FunFam" id="1.10.600.10:FF:000015">
    <property type="entry name" value="Solanesyl diphosphate synthase 3, chloroplastic/mitochondrial"/>
    <property type="match status" value="1"/>
</dbReference>
<dbReference type="AlphaFoldDB" id="A0AA41UWS0"/>
<dbReference type="EMBL" id="JAJJMA010013441">
    <property type="protein sequence ID" value="MCL7022652.1"/>
    <property type="molecule type" value="Genomic_DNA"/>
</dbReference>
<comment type="similarity">
    <text evidence="3">Belongs to the phytoene/squalene synthase family.</text>
</comment>
<dbReference type="InterPro" id="IPR008949">
    <property type="entry name" value="Isoprenoid_synthase_dom_sf"/>
</dbReference>
<evidence type="ECO:0000256" key="1">
    <source>
        <dbReference type="ARBA" id="ARBA00001946"/>
    </source>
</evidence>
<organism evidence="10 11">
    <name type="scientific">Papaver nudicaule</name>
    <name type="common">Iceland poppy</name>
    <dbReference type="NCBI Taxonomy" id="74823"/>
    <lineage>
        <taxon>Eukaryota</taxon>
        <taxon>Viridiplantae</taxon>
        <taxon>Streptophyta</taxon>
        <taxon>Embryophyta</taxon>
        <taxon>Tracheophyta</taxon>
        <taxon>Spermatophyta</taxon>
        <taxon>Magnoliopsida</taxon>
        <taxon>Ranunculales</taxon>
        <taxon>Papaveraceae</taxon>
        <taxon>Papaveroideae</taxon>
        <taxon>Papaver</taxon>
    </lineage>
</organism>
<evidence type="ECO:0000256" key="4">
    <source>
        <dbReference type="ARBA" id="ARBA00006706"/>
    </source>
</evidence>
<comment type="similarity">
    <text evidence="4">Belongs to the FPP/GGPP synthase family.</text>
</comment>
<dbReference type="FunFam" id="1.10.600.10:FF:000023">
    <property type="entry name" value="Squalene synthase"/>
    <property type="match status" value="1"/>
</dbReference>
<dbReference type="GO" id="GO:0006744">
    <property type="term" value="P:ubiquinone biosynthetic process"/>
    <property type="evidence" value="ECO:0007669"/>
    <property type="project" value="TreeGrafter"/>
</dbReference>
<evidence type="ECO:0000256" key="7">
    <source>
        <dbReference type="ARBA" id="ARBA00022842"/>
    </source>
</evidence>
<evidence type="ECO:0008006" key="12">
    <source>
        <dbReference type="Google" id="ProtNLM"/>
    </source>
</evidence>
<keyword evidence="5" id="KW-0808">Transferase</keyword>
<dbReference type="InterPro" id="IPR000092">
    <property type="entry name" value="Polyprenyl_synt"/>
</dbReference>
<dbReference type="InterPro" id="IPR033749">
    <property type="entry name" value="Polyprenyl_synt_CS"/>
</dbReference>
<sequence length="749" mass="84080">MEGSFLREIMKPVLTTTEKQIPLEPHLAFCYSIFMKDIQGGFFGKATQIPSILLETDFHSKFIFAIKQYLGLHEFIDFFCVMACVVRALDTVEDETTVPYELKVHILKNFHRHIYDRDLPISCGTKHHKVLMDQYHHTSTALLGLRTGYQKAIENIVKIMGAGMAKFILKEVETVADYDEYCYNVSGFAFGVIANASNLEDLTSDHLSKSIGVMLQKVHFIQDFFGDMNEIPRGRIFWPRQIWSKYVDKLEDLIHQENLEKAVCCLNDMVTDALCDDAVNSLEYLSTLRHPGIFQLYASVQVIIIRTLGLCYNNIEVFRGRVTLSPGEFTKVVLGTKSMSDAYEAFYDFARTVKAKIDRNDPSATKTLRCVEEIQKVCEDSGLLNQRSSFLETGASEKRFQVQHGWSSSVEEQLDPSSLVADEVSLIGNRLREMVVSEVPKLALAAEYFFKMGLEGKRFRPTILMLMASALNESVPNVATNFSNELRIRQQRIAEITEMFHVASLLHDDVLDDADTRRGVQSLNFLMGNKLSVLAGDFLLSRACVALASLKNVEVFSLISGVLEHLVTGEIMQMTSISEQRGSMDQYMRKTYCKTASLIANSCKAITILAGQTTEVAMLAYDYGKHLGLAYQLIDDVLDFTGTSASLGKGSLSDIRHGIITAPILFAIEEFPELEEVVNRGFDNPKDVDLSLEYLGKSRGIQRAQELAKEHANLAASAINSLPQSDDDNVRMSRQALVHLTQIVITRSK</sequence>
<comment type="subcellular location">
    <subcellularLocation>
        <location evidence="2">Mitochondrion</location>
    </subcellularLocation>
</comment>
<dbReference type="Pfam" id="PF00494">
    <property type="entry name" value="SQS_PSY"/>
    <property type="match status" value="1"/>
</dbReference>
<dbReference type="PANTHER" id="PTHR12001">
    <property type="entry name" value="GERANYLGERANYL PYROPHOSPHATE SYNTHASE"/>
    <property type="match status" value="1"/>
</dbReference>
<dbReference type="GO" id="GO:0008299">
    <property type="term" value="P:isoprenoid biosynthetic process"/>
    <property type="evidence" value="ECO:0007669"/>
    <property type="project" value="UniProtKB-KW"/>
</dbReference>
<dbReference type="NCBIfam" id="TIGR01559">
    <property type="entry name" value="squal_synth"/>
    <property type="match status" value="1"/>
</dbReference>
<dbReference type="GO" id="GO:0046872">
    <property type="term" value="F:metal ion binding"/>
    <property type="evidence" value="ECO:0007669"/>
    <property type="project" value="UniProtKB-KW"/>
</dbReference>
<gene>
    <name evidence="10" type="ORF">MKW94_020495</name>
</gene>
<evidence type="ECO:0000256" key="2">
    <source>
        <dbReference type="ARBA" id="ARBA00004173"/>
    </source>
</evidence>
<evidence type="ECO:0000313" key="11">
    <source>
        <dbReference type="Proteomes" id="UP001177140"/>
    </source>
</evidence>
<dbReference type="PANTHER" id="PTHR12001:SF69">
    <property type="entry name" value="ALL TRANS-POLYPRENYL-DIPHOSPHATE SYNTHASE PDSS1"/>
    <property type="match status" value="1"/>
</dbReference>
<dbReference type="GO" id="GO:0005739">
    <property type="term" value="C:mitochondrion"/>
    <property type="evidence" value="ECO:0007669"/>
    <property type="project" value="UniProtKB-SubCell"/>
</dbReference>
<dbReference type="GO" id="GO:1990234">
    <property type="term" value="C:transferase complex"/>
    <property type="evidence" value="ECO:0007669"/>
    <property type="project" value="TreeGrafter"/>
</dbReference>
<dbReference type="PROSITE" id="PS00444">
    <property type="entry name" value="POLYPRENYL_SYNTHASE_2"/>
    <property type="match status" value="1"/>
</dbReference>
<comment type="caution">
    <text evidence="10">The sequence shown here is derived from an EMBL/GenBank/DDBJ whole genome shotgun (WGS) entry which is preliminary data.</text>
</comment>
<dbReference type="SUPFAM" id="SSF48576">
    <property type="entry name" value="Terpenoid synthases"/>
    <property type="match status" value="2"/>
</dbReference>
<dbReference type="Gene3D" id="1.10.600.10">
    <property type="entry name" value="Farnesyl Diphosphate Synthase"/>
    <property type="match status" value="2"/>
</dbReference>
<dbReference type="SFLD" id="SFLDS00005">
    <property type="entry name" value="Isoprenoid_Synthase_Type_I"/>
    <property type="match status" value="1"/>
</dbReference>
<reference evidence="10" key="1">
    <citation type="submission" date="2022-03" db="EMBL/GenBank/DDBJ databases">
        <title>A functionally conserved STORR gene fusion in Papaver species that diverged 16.8 million years ago.</title>
        <authorList>
            <person name="Catania T."/>
        </authorList>
    </citation>
    <scope>NUCLEOTIDE SEQUENCE</scope>
    <source>
        <strain evidence="10">S-191538</strain>
    </source>
</reference>
<evidence type="ECO:0000256" key="3">
    <source>
        <dbReference type="ARBA" id="ARBA00006251"/>
    </source>
</evidence>
<dbReference type="PROSITE" id="PS00723">
    <property type="entry name" value="POLYPRENYL_SYNTHASE_1"/>
    <property type="match status" value="1"/>
</dbReference>
<protein>
    <recommendedName>
        <fullName evidence="12">Squalene synthase</fullName>
    </recommendedName>
</protein>
<name>A0AA41UWS0_PAPNU</name>
<comment type="cofactor">
    <cofactor evidence="1">
        <name>Mg(2+)</name>
        <dbReference type="ChEBI" id="CHEBI:18420"/>
    </cofactor>
</comment>
<evidence type="ECO:0000313" key="10">
    <source>
        <dbReference type="EMBL" id="MCL7022652.1"/>
    </source>
</evidence>
<dbReference type="InterPro" id="IPR002060">
    <property type="entry name" value="Squ/phyt_synthse"/>
</dbReference>
<evidence type="ECO:0000256" key="9">
    <source>
        <dbReference type="ARBA" id="ARBA00023229"/>
    </source>
</evidence>
<evidence type="ECO:0000256" key="8">
    <source>
        <dbReference type="ARBA" id="ARBA00023128"/>
    </source>
</evidence>
<keyword evidence="8" id="KW-0496">Mitochondrion</keyword>
<evidence type="ECO:0000256" key="6">
    <source>
        <dbReference type="ARBA" id="ARBA00022723"/>
    </source>
</evidence>
<accession>A0AA41UWS0</accession>
<dbReference type="Pfam" id="PF00348">
    <property type="entry name" value="polyprenyl_synt"/>
    <property type="match status" value="1"/>
</dbReference>
<dbReference type="InterPro" id="IPR006449">
    <property type="entry name" value="Squal_synth-like"/>
</dbReference>
<keyword evidence="11" id="KW-1185">Reference proteome</keyword>